<dbReference type="SUPFAM" id="SSF117987">
    <property type="entry name" value="CRISPR-associated protein"/>
    <property type="match status" value="2"/>
</dbReference>
<protein>
    <submittedName>
        <fullName evidence="2">Type I-E CRISPR-associated protein Cas6/Cse3/CasE</fullName>
    </submittedName>
</protein>
<proteinExistence type="predicted"/>
<dbReference type="Pfam" id="PF08798">
    <property type="entry name" value="CRISPR_assoc"/>
    <property type="match status" value="1"/>
</dbReference>
<dbReference type="CDD" id="cd09727">
    <property type="entry name" value="Cas6_I-E"/>
    <property type="match status" value="1"/>
</dbReference>
<dbReference type="InterPro" id="IPR010179">
    <property type="entry name" value="CRISPR-assoc_prot_Cse3"/>
</dbReference>
<dbReference type="Gene3D" id="3.30.70.1200">
    <property type="entry name" value="Crispr-associated protein, domain 1"/>
    <property type="match status" value="1"/>
</dbReference>
<comment type="caution">
    <text evidence="2">The sequence shown here is derived from an EMBL/GenBank/DDBJ whole genome shotgun (WGS) entry which is preliminary data.</text>
</comment>
<accession>A0ABX0ZGQ4</accession>
<evidence type="ECO:0000313" key="2">
    <source>
        <dbReference type="EMBL" id="NJP42317.1"/>
    </source>
</evidence>
<sequence>MTYLSRIRINPLRSRSRELLASPGALHRWVAYAVPGPAEDERLLWRLDSDNLHRPQLFALTRSKPDWTHLVDEAGWPASDGDHAIVRSYEPLLEQIAAGREFAFRLTANPVQNSAKPVKPTPAQAARLATPLGEGEHRRGFRLAHRTAAAQLDWFLSRTAGWGFDVPASRTDDPAPGLVPDVPDARDVPDVPDVTADADRPGPAREVRIVQRRRHAFDKRPGGPRVTFHSATFEGRLRVTDATAFRTRLLDGIGPSKAYGCGLLTLAPLAPVTPLTARKD</sequence>
<name>A0ABX0ZGQ4_9ACTN</name>
<evidence type="ECO:0000256" key="1">
    <source>
        <dbReference type="SAM" id="MobiDB-lite"/>
    </source>
</evidence>
<organism evidence="2 3">
    <name type="scientific">Actinacidiphila epipremni</name>
    <dbReference type="NCBI Taxonomy" id="2053013"/>
    <lineage>
        <taxon>Bacteria</taxon>
        <taxon>Bacillati</taxon>
        <taxon>Actinomycetota</taxon>
        <taxon>Actinomycetes</taxon>
        <taxon>Kitasatosporales</taxon>
        <taxon>Streptomycetaceae</taxon>
        <taxon>Actinacidiphila</taxon>
    </lineage>
</organism>
<dbReference type="NCBIfam" id="TIGR01907">
    <property type="entry name" value="casE_Cse3"/>
    <property type="match status" value="1"/>
</dbReference>
<dbReference type="RefSeq" id="WP_167981146.1">
    <property type="nucleotide sequence ID" value="NZ_JAATEJ010000001.1"/>
</dbReference>
<feature type="region of interest" description="Disordered" evidence="1">
    <location>
        <begin position="167"/>
        <end position="200"/>
    </location>
</feature>
<dbReference type="Gene3D" id="3.30.70.1210">
    <property type="entry name" value="Crispr-associated protein, domain 2"/>
    <property type="match status" value="1"/>
</dbReference>
<evidence type="ECO:0000313" key="3">
    <source>
        <dbReference type="Proteomes" id="UP000734511"/>
    </source>
</evidence>
<dbReference type="EMBL" id="JAATEJ010000001">
    <property type="protein sequence ID" value="NJP42317.1"/>
    <property type="molecule type" value="Genomic_DNA"/>
</dbReference>
<gene>
    <name evidence="2" type="primary">cas6e</name>
    <name evidence="2" type="ORF">HCN08_02635</name>
</gene>
<reference evidence="2 3" key="1">
    <citation type="submission" date="2020-03" db="EMBL/GenBank/DDBJ databases">
        <title>WGS of actinomycetes isolated from Thailand.</title>
        <authorList>
            <person name="Thawai C."/>
        </authorList>
    </citation>
    <scope>NUCLEOTIDE SEQUENCE [LARGE SCALE GENOMIC DNA]</scope>
    <source>
        <strain evidence="2 3">PRB2-1</strain>
    </source>
</reference>
<dbReference type="SMART" id="SM01101">
    <property type="entry name" value="CRISPR_assoc"/>
    <property type="match status" value="1"/>
</dbReference>
<keyword evidence="3" id="KW-1185">Reference proteome</keyword>
<dbReference type="Proteomes" id="UP000734511">
    <property type="component" value="Unassembled WGS sequence"/>
</dbReference>